<dbReference type="AlphaFoldDB" id="A0A212KYD5"/>
<gene>
    <name evidence="2" type="ORF">KL86PLE_10053</name>
</gene>
<evidence type="ECO:0000256" key="1">
    <source>
        <dbReference type="SAM" id="MobiDB-lite"/>
    </source>
</evidence>
<proteinExistence type="predicted"/>
<protein>
    <submittedName>
        <fullName evidence="2">Uncharacterized protein</fullName>
    </submittedName>
</protein>
<dbReference type="EMBL" id="FMJD01000001">
    <property type="protein sequence ID" value="SCM70139.1"/>
    <property type="molecule type" value="Genomic_DNA"/>
</dbReference>
<name>A0A212KYD5_9HYPH</name>
<organism evidence="2">
    <name type="scientific">uncultured Pleomorphomonas sp</name>
    <dbReference type="NCBI Taxonomy" id="442121"/>
    <lineage>
        <taxon>Bacteria</taxon>
        <taxon>Pseudomonadati</taxon>
        <taxon>Pseudomonadota</taxon>
        <taxon>Alphaproteobacteria</taxon>
        <taxon>Hyphomicrobiales</taxon>
        <taxon>Pleomorphomonadaceae</taxon>
        <taxon>Pleomorphomonas</taxon>
        <taxon>environmental samples</taxon>
    </lineage>
</organism>
<feature type="compositionally biased region" description="Basic residues" evidence="1">
    <location>
        <begin position="54"/>
        <end position="68"/>
    </location>
</feature>
<reference evidence="2" key="1">
    <citation type="submission" date="2016-08" db="EMBL/GenBank/DDBJ databases">
        <authorList>
            <person name="Seilhamer J.J."/>
        </authorList>
    </citation>
    <scope>NUCLEOTIDE SEQUENCE</scope>
    <source>
        <strain evidence="2">86</strain>
    </source>
</reference>
<sequence>MPQSGPFNSGTLQGADPPPGFAMTRCTAPQRPMTHRRYDHDRPQDGAAASLLAHARRRPFPRHLHPNP</sequence>
<evidence type="ECO:0000313" key="2">
    <source>
        <dbReference type="EMBL" id="SCM70139.1"/>
    </source>
</evidence>
<feature type="compositionally biased region" description="Polar residues" evidence="1">
    <location>
        <begin position="1"/>
        <end position="12"/>
    </location>
</feature>
<feature type="region of interest" description="Disordered" evidence="1">
    <location>
        <begin position="1"/>
        <end position="68"/>
    </location>
</feature>
<accession>A0A212KYD5</accession>